<dbReference type="STRING" id="1477437.SAMN05444682_11069"/>
<sequence length="212" mass="24229">MNKMKRRDALKAIGVSMVASGLLFHRCSNEKADRVISRVNLELKEGRELWEWERLDELNSFTFFDRQERGTLTELVDLIIPADEDSPGASEVGVPDFIEFIVKDQPELQQPMRDGLKWIDDYSRQQFGSAFIGITTNQQTQILDRIAYPESKSSELRPGIAFFALLRELTASGYFTTKAGIEYLGYVGNRPNVWEGVPADVLRQYHLTHLIT</sequence>
<dbReference type="OrthoDB" id="129242at2"/>
<protein>
    <submittedName>
        <fullName evidence="1">Gluconate 2-dehydrogenase subunit 3</fullName>
    </submittedName>
</protein>
<evidence type="ECO:0000313" key="1">
    <source>
        <dbReference type="EMBL" id="SFJ47810.1"/>
    </source>
</evidence>
<dbReference type="InterPro" id="IPR027056">
    <property type="entry name" value="Gluconate_2DH_su3"/>
</dbReference>
<dbReference type="EMBL" id="FOQO01000010">
    <property type="protein sequence ID" value="SFJ47810.1"/>
    <property type="molecule type" value="Genomic_DNA"/>
</dbReference>
<evidence type="ECO:0000313" key="2">
    <source>
        <dbReference type="Proteomes" id="UP000198670"/>
    </source>
</evidence>
<dbReference type="Pfam" id="PF13618">
    <property type="entry name" value="Gluconate_2-dh3"/>
    <property type="match status" value="1"/>
</dbReference>
<dbReference type="AlphaFoldDB" id="A0A1I3RP33"/>
<accession>A0A1I3RP33</accession>
<reference evidence="1 2" key="1">
    <citation type="submission" date="2016-10" db="EMBL/GenBank/DDBJ databases">
        <authorList>
            <person name="de Groot N.N."/>
        </authorList>
    </citation>
    <scope>NUCLEOTIDE SEQUENCE [LARGE SCALE GENOMIC DNA]</scope>
    <source>
        <strain evidence="1 2">RK1</strain>
    </source>
</reference>
<dbReference type="Proteomes" id="UP000198670">
    <property type="component" value="Unassembled WGS sequence"/>
</dbReference>
<gene>
    <name evidence="1" type="ORF">SAMN05444682_11069</name>
</gene>
<organism evidence="1 2">
    <name type="scientific">Parapedobacter indicus</name>
    <dbReference type="NCBI Taxonomy" id="1477437"/>
    <lineage>
        <taxon>Bacteria</taxon>
        <taxon>Pseudomonadati</taxon>
        <taxon>Bacteroidota</taxon>
        <taxon>Sphingobacteriia</taxon>
        <taxon>Sphingobacteriales</taxon>
        <taxon>Sphingobacteriaceae</taxon>
        <taxon>Parapedobacter</taxon>
    </lineage>
</organism>
<name>A0A1I3RP33_9SPHI</name>
<proteinExistence type="predicted"/>
<keyword evidence="2" id="KW-1185">Reference proteome</keyword>